<dbReference type="PROSITE" id="PS50238">
    <property type="entry name" value="RHOGAP"/>
    <property type="match status" value="1"/>
</dbReference>
<dbReference type="Proteomes" id="UP001209878">
    <property type="component" value="Unassembled WGS sequence"/>
</dbReference>
<dbReference type="GO" id="GO:0005737">
    <property type="term" value="C:cytoplasm"/>
    <property type="evidence" value="ECO:0007669"/>
    <property type="project" value="TreeGrafter"/>
</dbReference>
<gene>
    <name evidence="2" type="ORF">NP493_7659g00001</name>
</gene>
<evidence type="ECO:0000313" key="3">
    <source>
        <dbReference type="Proteomes" id="UP001209878"/>
    </source>
</evidence>
<dbReference type="InterPro" id="IPR008936">
    <property type="entry name" value="Rho_GTPase_activation_prot"/>
</dbReference>
<comment type="caution">
    <text evidence="2">The sequence shown here is derived from an EMBL/GenBank/DDBJ whole genome shotgun (WGS) entry which is preliminary data.</text>
</comment>
<dbReference type="PANTHER" id="PTHR45876:SF8">
    <property type="entry name" value="FI04035P"/>
    <property type="match status" value="1"/>
</dbReference>
<name>A0AAD9IQF7_RIDPI</name>
<reference evidence="2" key="1">
    <citation type="journal article" date="2023" name="Mol. Biol. Evol.">
        <title>Third-Generation Sequencing Reveals the Adaptive Role of the Epigenome in Three Deep-Sea Polychaetes.</title>
        <authorList>
            <person name="Perez M."/>
            <person name="Aroh O."/>
            <person name="Sun Y."/>
            <person name="Lan Y."/>
            <person name="Juniper S.K."/>
            <person name="Young C.R."/>
            <person name="Angers B."/>
            <person name="Qian P.Y."/>
        </authorList>
    </citation>
    <scope>NUCLEOTIDE SEQUENCE</scope>
    <source>
        <strain evidence="2">R07B-5</strain>
    </source>
</reference>
<sequence length="167" mass="19396">MFMNTLEDIMLLQKDRYPDRVLPWIQTVLSEEVLHLGGTGTEGIFRVPGDIDEVNALKARVDQWSLPVGCSDPHVPASLLKLWYRELHESLIPPEFYERCVENYTNKEVAIDIVNNLPRINRLVLCYLIRFLQSDDPTVIFENTRKEMGFMRTLVMHLDTSFMEGVI</sequence>
<dbReference type="PANTHER" id="PTHR45876">
    <property type="entry name" value="FI04035P"/>
    <property type="match status" value="1"/>
</dbReference>
<dbReference type="GO" id="GO:0005096">
    <property type="term" value="F:GTPase activator activity"/>
    <property type="evidence" value="ECO:0007669"/>
    <property type="project" value="TreeGrafter"/>
</dbReference>
<organism evidence="2 3">
    <name type="scientific">Ridgeia piscesae</name>
    <name type="common">Tubeworm</name>
    <dbReference type="NCBI Taxonomy" id="27915"/>
    <lineage>
        <taxon>Eukaryota</taxon>
        <taxon>Metazoa</taxon>
        <taxon>Spiralia</taxon>
        <taxon>Lophotrochozoa</taxon>
        <taxon>Annelida</taxon>
        <taxon>Polychaeta</taxon>
        <taxon>Sedentaria</taxon>
        <taxon>Canalipalpata</taxon>
        <taxon>Sabellida</taxon>
        <taxon>Siboglinidae</taxon>
        <taxon>Ridgeia</taxon>
    </lineage>
</organism>
<evidence type="ECO:0000313" key="2">
    <source>
        <dbReference type="EMBL" id="KAK2138478.1"/>
    </source>
</evidence>
<dbReference type="EMBL" id="JAODUO010007658">
    <property type="protein sequence ID" value="KAK2138478.1"/>
    <property type="molecule type" value="Genomic_DNA"/>
</dbReference>
<dbReference type="SMART" id="SM00324">
    <property type="entry name" value="RhoGAP"/>
    <property type="match status" value="1"/>
</dbReference>
<protein>
    <recommendedName>
        <fullName evidence="1">Rho-GAP domain-containing protein</fullName>
    </recommendedName>
</protein>
<dbReference type="InterPro" id="IPR000198">
    <property type="entry name" value="RhoGAP_dom"/>
</dbReference>
<dbReference type="Gene3D" id="1.10.555.10">
    <property type="entry name" value="Rho GTPase activation protein"/>
    <property type="match status" value="1"/>
</dbReference>
<dbReference type="Pfam" id="PF00620">
    <property type="entry name" value="RhoGAP"/>
    <property type="match status" value="1"/>
</dbReference>
<proteinExistence type="predicted"/>
<dbReference type="GO" id="GO:0007165">
    <property type="term" value="P:signal transduction"/>
    <property type="evidence" value="ECO:0007669"/>
    <property type="project" value="InterPro"/>
</dbReference>
<dbReference type="AlphaFoldDB" id="A0AAD9IQF7"/>
<dbReference type="SUPFAM" id="SSF48350">
    <property type="entry name" value="GTPase activation domain, GAP"/>
    <property type="match status" value="1"/>
</dbReference>
<keyword evidence="3" id="KW-1185">Reference proteome</keyword>
<feature type="domain" description="Rho-GAP" evidence="1">
    <location>
        <begin position="4"/>
        <end position="167"/>
    </location>
</feature>
<accession>A0AAD9IQF7</accession>
<evidence type="ECO:0000259" key="1">
    <source>
        <dbReference type="PROSITE" id="PS50238"/>
    </source>
</evidence>